<keyword evidence="2" id="KW-1185">Reference proteome</keyword>
<gene>
    <name evidence="1" type="ordered locus">UWK_00596</name>
</gene>
<sequence>MKTKRCTACGGDIQIYYDNEVRDDVYCNECEREYRIISMHPVKLQALETDYDYCFEEDEY</sequence>
<accession>M1P659</accession>
<dbReference type="HOGENOM" id="CLU_2933908_0_0_7"/>
<proteinExistence type="predicted"/>
<dbReference type="Proteomes" id="UP000011721">
    <property type="component" value="Chromosome"/>
</dbReference>
<protein>
    <recommendedName>
        <fullName evidence="3">Lysine biosynthesis protein LysW</fullName>
    </recommendedName>
</protein>
<dbReference type="AlphaFoldDB" id="M1P659"/>
<name>M1P659_DESSD</name>
<organism evidence="1 2">
    <name type="scientific">Desulfocapsa sulfexigens (strain DSM 10523 / SB164P1)</name>
    <dbReference type="NCBI Taxonomy" id="1167006"/>
    <lineage>
        <taxon>Bacteria</taxon>
        <taxon>Pseudomonadati</taxon>
        <taxon>Thermodesulfobacteriota</taxon>
        <taxon>Desulfobulbia</taxon>
        <taxon>Desulfobulbales</taxon>
        <taxon>Desulfocapsaceae</taxon>
        <taxon>Desulfocapsa</taxon>
    </lineage>
</organism>
<dbReference type="EMBL" id="CP003985">
    <property type="protein sequence ID" value="AGF77177.1"/>
    <property type="molecule type" value="Genomic_DNA"/>
</dbReference>
<dbReference type="OrthoDB" id="5432790at2"/>
<evidence type="ECO:0008006" key="3">
    <source>
        <dbReference type="Google" id="ProtNLM"/>
    </source>
</evidence>
<evidence type="ECO:0000313" key="2">
    <source>
        <dbReference type="Proteomes" id="UP000011721"/>
    </source>
</evidence>
<reference evidence="2" key="1">
    <citation type="journal article" date="2013" name="Stand. Genomic Sci.">
        <title>Complete genome sequence of Desulfocapsa sulfexigens, a marine deltaproteobacterium specialized in disproportionating inorganic sulfur compounds.</title>
        <authorList>
            <person name="Finster K.W."/>
            <person name="Kjeldsen K.U."/>
            <person name="Kube M."/>
            <person name="Reinhardt R."/>
            <person name="Mussmann M."/>
            <person name="Amann R."/>
            <person name="Schreiber L."/>
        </authorList>
    </citation>
    <scope>NUCLEOTIDE SEQUENCE [LARGE SCALE GENOMIC DNA]</scope>
    <source>
        <strain evidence="2">DSM 10523 / SB164P1</strain>
    </source>
</reference>
<evidence type="ECO:0000313" key="1">
    <source>
        <dbReference type="EMBL" id="AGF77177.1"/>
    </source>
</evidence>
<dbReference type="Gene3D" id="2.20.28.160">
    <property type="match status" value="1"/>
</dbReference>
<dbReference type="RefSeq" id="WP_015402875.1">
    <property type="nucleotide sequence ID" value="NC_020304.1"/>
</dbReference>
<dbReference type="KEGG" id="dsf:UWK_00596"/>